<dbReference type="GO" id="GO:0006564">
    <property type="term" value="P:L-serine biosynthetic process"/>
    <property type="evidence" value="ECO:0007669"/>
    <property type="project" value="UniProtKB-KW"/>
</dbReference>
<dbReference type="NCBIfam" id="TIGR01364">
    <property type="entry name" value="serC_1"/>
    <property type="match status" value="1"/>
</dbReference>
<comment type="catalytic activity">
    <reaction evidence="9">
        <text>4-(phosphooxy)-L-threonine + 2-oxoglutarate = (R)-3-hydroxy-2-oxo-4-phosphooxybutanoate + L-glutamate</text>
        <dbReference type="Rhea" id="RHEA:16573"/>
        <dbReference type="ChEBI" id="CHEBI:16810"/>
        <dbReference type="ChEBI" id="CHEBI:29985"/>
        <dbReference type="ChEBI" id="CHEBI:58452"/>
        <dbReference type="ChEBI" id="CHEBI:58538"/>
        <dbReference type="EC" id="2.6.1.52"/>
    </reaction>
</comment>
<reference evidence="14" key="1">
    <citation type="submission" date="2021-06" db="EMBL/GenBank/DDBJ databases">
        <authorList>
            <person name="Kallberg Y."/>
            <person name="Tangrot J."/>
            <person name="Rosling A."/>
        </authorList>
    </citation>
    <scope>NUCLEOTIDE SEQUENCE</scope>
    <source>
        <strain evidence="14">FL966</strain>
    </source>
</reference>
<dbReference type="PANTHER" id="PTHR43247:SF1">
    <property type="entry name" value="PHOSPHOSERINE AMINOTRANSFERASE"/>
    <property type="match status" value="1"/>
</dbReference>
<evidence type="ECO:0000256" key="2">
    <source>
        <dbReference type="ARBA" id="ARBA00005099"/>
    </source>
</evidence>
<accession>A0A9N9BB44</accession>
<dbReference type="GO" id="GO:0030170">
    <property type="term" value="F:pyridoxal phosphate binding"/>
    <property type="evidence" value="ECO:0007669"/>
    <property type="project" value="TreeGrafter"/>
</dbReference>
<dbReference type="InterPro" id="IPR022278">
    <property type="entry name" value="Pser_aminoTfrase"/>
</dbReference>
<dbReference type="PANTHER" id="PTHR43247">
    <property type="entry name" value="PHOSPHOSERINE AMINOTRANSFERASE"/>
    <property type="match status" value="1"/>
</dbReference>
<keyword evidence="7" id="KW-0663">Pyridoxal phosphate</keyword>
<evidence type="ECO:0000256" key="7">
    <source>
        <dbReference type="ARBA" id="ARBA00022898"/>
    </source>
</evidence>
<name>A0A9N9BB44_9GLOM</name>
<dbReference type="HAMAP" id="MF_00160">
    <property type="entry name" value="SerC_aminotrans_5"/>
    <property type="match status" value="1"/>
</dbReference>
<evidence type="ECO:0000256" key="8">
    <source>
        <dbReference type="ARBA" id="ARBA00023299"/>
    </source>
</evidence>
<keyword evidence="5 12" id="KW-0028">Amino-acid biosynthesis</keyword>
<dbReference type="CDD" id="cd00611">
    <property type="entry name" value="PSAT_like"/>
    <property type="match status" value="1"/>
</dbReference>
<dbReference type="FunFam" id="3.40.640.10:FF:000010">
    <property type="entry name" value="Phosphoserine aminotransferase"/>
    <property type="match status" value="1"/>
</dbReference>
<dbReference type="InterPro" id="IPR015424">
    <property type="entry name" value="PyrdxlP-dep_Trfase"/>
</dbReference>
<evidence type="ECO:0000256" key="6">
    <source>
        <dbReference type="ARBA" id="ARBA00022679"/>
    </source>
</evidence>
<comment type="pathway">
    <text evidence="2 12">Amino-acid biosynthesis; L-serine biosynthesis; L-serine from 3-phospho-D-glycerate: step 2/3.</text>
</comment>
<dbReference type="GO" id="GO:0005737">
    <property type="term" value="C:cytoplasm"/>
    <property type="evidence" value="ECO:0007669"/>
    <property type="project" value="TreeGrafter"/>
</dbReference>
<feature type="domain" description="Aminotransferase class V" evidence="13">
    <location>
        <begin position="6"/>
        <end position="377"/>
    </location>
</feature>
<keyword evidence="15" id="KW-1185">Reference proteome</keyword>
<keyword evidence="8 12" id="KW-0718">Serine biosynthesis</keyword>
<dbReference type="Proteomes" id="UP000789759">
    <property type="component" value="Unassembled WGS sequence"/>
</dbReference>
<dbReference type="GO" id="GO:0004648">
    <property type="term" value="F:O-phospho-L-serine:2-oxoglutarate aminotransferase activity"/>
    <property type="evidence" value="ECO:0007669"/>
    <property type="project" value="UniProtKB-EC"/>
</dbReference>
<dbReference type="EMBL" id="CAJVQA010002883">
    <property type="protein sequence ID" value="CAG8559979.1"/>
    <property type="molecule type" value="Genomic_DNA"/>
</dbReference>
<evidence type="ECO:0000256" key="4">
    <source>
        <dbReference type="ARBA" id="ARBA00022576"/>
    </source>
</evidence>
<dbReference type="OrthoDB" id="1703350at2759"/>
<keyword evidence="4 12" id="KW-0032">Aminotransferase</keyword>
<proteinExistence type="inferred from homology"/>
<comment type="cofactor">
    <cofactor evidence="1 11">
        <name>pyridoxal 5'-phosphate</name>
        <dbReference type="ChEBI" id="CHEBI:597326"/>
    </cofactor>
</comment>
<evidence type="ECO:0000256" key="9">
    <source>
        <dbReference type="ARBA" id="ARBA00047630"/>
    </source>
</evidence>
<evidence type="ECO:0000256" key="10">
    <source>
        <dbReference type="ARBA" id="ARBA00049007"/>
    </source>
</evidence>
<evidence type="ECO:0000313" key="14">
    <source>
        <dbReference type="EMBL" id="CAG8559979.1"/>
    </source>
</evidence>
<dbReference type="Gene3D" id="3.40.640.10">
    <property type="entry name" value="Type I PLP-dependent aspartate aminotransferase-like (Major domain)"/>
    <property type="match status" value="1"/>
</dbReference>
<dbReference type="PROSITE" id="PS00595">
    <property type="entry name" value="AA_TRANSFER_CLASS_5"/>
    <property type="match status" value="1"/>
</dbReference>
<dbReference type="SUPFAM" id="SSF53383">
    <property type="entry name" value="PLP-dependent transferases"/>
    <property type="match status" value="1"/>
</dbReference>
<evidence type="ECO:0000256" key="3">
    <source>
        <dbReference type="ARBA" id="ARBA00006904"/>
    </source>
</evidence>
<dbReference type="Pfam" id="PF00266">
    <property type="entry name" value="Aminotran_5"/>
    <property type="match status" value="1"/>
</dbReference>
<evidence type="ECO:0000313" key="15">
    <source>
        <dbReference type="Proteomes" id="UP000789759"/>
    </source>
</evidence>
<dbReference type="NCBIfam" id="NF003764">
    <property type="entry name" value="PRK05355.1"/>
    <property type="match status" value="1"/>
</dbReference>
<comment type="caution">
    <text evidence="14">The sequence shown here is derived from an EMBL/GenBank/DDBJ whole genome shotgun (WGS) entry which is preliminary data.</text>
</comment>
<sequence length="390" mass="43941">MPTPNVWNFGAGPAKLPTSVLQRAQAELLNYNNTGMSVMELSHRSKEFDNLHNKAQRDLRTLLNIPDNYKILFMQGGGNTQFAVVVYNLLAAKRHQIDDDLEEEFNPPLDYLITGSWSLKAAEEAKKLYNNVNIVFDAKKFYGSYGSIPPKEDWKLSGSKAAYVYYCDNETVNGVEFNNIPEIDPSVPLVCDMSSNILTRRVDISKFGVIYAGAQKNIGAAGLTVVIVREDLLVRSKNFDNKSSGIPAIPSMLDYKIMADHNSLYNTPPTFSIYISSLVFEWLLELGGVEAIEKTNLTKAKKLYEIIDNSKIYKSPVEKSVRSRMNVPFKIQREELESEFLKGAIELGMLQLKGHRSVGGIRASMYNAMTLEGVDFLIEYMMAFERKHCQ</sequence>
<gene>
    <name evidence="14" type="ORF">CPELLU_LOCUS5153</name>
</gene>
<dbReference type="AlphaFoldDB" id="A0A9N9BB44"/>
<evidence type="ECO:0000256" key="1">
    <source>
        <dbReference type="ARBA" id="ARBA00001933"/>
    </source>
</evidence>
<evidence type="ECO:0000259" key="13">
    <source>
        <dbReference type="Pfam" id="PF00266"/>
    </source>
</evidence>
<evidence type="ECO:0000256" key="12">
    <source>
        <dbReference type="RuleBase" id="RU004505"/>
    </source>
</evidence>
<dbReference type="Gene3D" id="3.90.1150.10">
    <property type="entry name" value="Aspartate Aminotransferase, domain 1"/>
    <property type="match status" value="1"/>
</dbReference>
<protein>
    <recommendedName>
        <fullName evidence="12">Phosphoserine aminotransferase</fullName>
        <ecNumber evidence="12">2.6.1.52</ecNumber>
    </recommendedName>
</protein>
<organism evidence="14 15">
    <name type="scientific">Cetraspora pellucida</name>
    <dbReference type="NCBI Taxonomy" id="1433469"/>
    <lineage>
        <taxon>Eukaryota</taxon>
        <taxon>Fungi</taxon>
        <taxon>Fungi incertae sedis</taxon>
        <taxon>Mucoromycota</taxon>
        <taxon>Glomeromycotina</taxon>
        <taxon>Glomeromycetes</taxon>
        <taxon>Diversisporales</taxon>
        <taxon>Gigasporaceae</taxon>
        <taxon>Cetraspora</taxon>
    </lineage>
</organism>
<keyword evidence="6 12" id="KW-0808">Transferase</keyword>
<comment type="catalytic activity">
    <reaction evidence="10 12">
        <text>O-phospho-L-serine + 2-oxoglutarate = 3-phosphooxypyruvate + L-glutamate</text>
        <dbReference type="Rhea" id="RHEA:14329"/>
        <dbReference type="ChEBI" id="CHEBI:16810"/>
        <dbReference type="ChEBI" id="CHEBI:18110"/>
        <dbReference type="ChEBI" id="CHEBI:29985"/>
        <dbReference type="ChEBI" id="CHEBI:57524"/>
        <dbReference type="EC" id="2.6.1.52"/>
    </reaction>
</comment>
<dbReference type="PIRSF" id="PIRSF000525">
    <property type="entry name" value="SerC"/>
    <property type="match status" value="1"/>
</dbReference>
<comment type="similarity">
    <text evidence="3">Belongs to the class-V pyridoxal-phosphate-dependent aminotransferase family. SerC subfamily.</text>
</comment>
<evidence type="ECO:0000256" key="5">
    <source>
        <dbReference type="ARBA" id="ARBA00022605"/>
    </source>
</evidence>
<evidence type="ECO:0000256" key="11">
    <source>
        <dbReference type="RuleBase" id="RU004504"/>
    </source>
</evidence>
<dbReference type="InterPro" id="IPR020578">
    <property type="entry name" value="Aminotrans_V_PyrdxlP_BS"/>
</dbReference>
<dbReference type="InterPro" id="IPR015421">
    <property type="entry name" value="PyrdxlP-dep_Trfase_major"/>
</dbReference>
<dbReference type="EC" id="2.6.1.52" evidence="12"/>
<dbReference type="FunFam" id="3.90.1150.10:FF:000006">
    <property type="entry name" value="Phosphoserine aminotransferase"/>
    <property type="match status" value="1"/>
</dbReference>
<dbReference type="InterPro" id="IPR015422">
    <property type="entry name" value="PyrdxlP-dep_Trfase_small"/>
</dbReference>
<dbReference type="InterPro" id="IPR000192">
    <property type="entry name" value="Aminotrans_V_dom"/>
</dbReference>